<sequence>MSSSELGRRQPTVPGARAHLHSGQPRHRLGCVNADANLTAAAQIDNRNNHFATVGQTSADVHVTAYRLASTASAQQHDGMASY</sequence>
<proteinExistence type="predicted"/>
<dbReference type="AlphaFoldDB" id="A0A0S4UJX6"/>
<reference evidence="2" key="1">
    <citation type="submission" date="2015-10" db="EMBL/GenBank/DDBJ databases">
        <authorList>
            <person name="Gilbert D.G."/>
        </authorList>
    </citation>
    <scope>NUCLEOTIDE SEQUENCE</scope>
    <source>
        <strain evidence="2">Phyl III-seqv23</strain>
    </source>
</reference>
<dbReference type="EMBL" id="LN899825">
    <property type="protein sequence ID" value="CUV33283.1"/>
    <property type="molecule type" value="Genomic_DNA"/>
</dbReference>
<accession>A0A0S4UJX6</accession>
<protein>
    <submittedName>
        <fullName evidence="2">Uncharacterized protein</fullName>
    </submittedName>
</protein>
<dbReference type="EMBL" id="LN899822">
    <property type="protein sequence ID" value="CUV60959.1"/>
    <property type="molecule type" value="Genomic_DNA"/>
</dbReference>
<evidence type="ECO:0000313" key="3">
    <source>
        <dbReference type="EMBL" id="CUV33283.1"/>
    </source>
</evidence>
<evidence type="ECO:0000313" key="4">
    <source>
        <dbReference type="EMBL" id="CUV40563.1"/>
    </source>
</evidence>
<feature type="region of interest" description="Disordered" evidence="1">
    <location>
        <begin position="1"/>
        <end position="27"/>
    </location>
</feature>
<evidence type="ECO:0000313" key="5">
    <source>
        <dbReference type="EMBL" id="CUV60959.1"/>
    </source>
</evidence>
<name>A0A0S4UJX6_RALSL</name>
<feature type="compositionally biased region" description="Basic residues" evidence="1">
    <location>
        <begin position="18"/>
        <end position="27"/>
    </location>
</feature>
<organism evidence="2">
    <name type="scientific">Ralstonia solanacearum</name>
    <name type="common">Pseudomonas solanacearum</name>
    <dbReference type="NCBI Taxonomy" id="305"/>
    <lineage>
        <taxon>Bacteria</taxon>
        <taxon>Pseudomonadati</taxon>
        <taxon>Pseudomonadota</taxon>
        <taxon>Betaproteobacteria</taxon>
        <taxon>Burkholderiales</taxon>
        <taxon>Burkholderiaceae</taxon>
        <taxon>Ralstonia</taxon>
        <taxon>Ralstonia solanacearum species complex</taxon>
    </lineage>
</organism>
<evidence type="ECO:0000313" key="2">
    <source>
        <dbReference type="EMBL" id="CUV22484.1"/>
    </source>
</evidence>
<evidence type="ECO:0000256" key="1">
    <source>
        <dbReference type="SAM" id="MobiDB-lite"/>
    </source>
</evidence>
<gene>
    <name evidence="5" type="ORF">RD1301_v1_1230003</name>
    <name evidence="2" type="ORF">RUN1744_v1_170105</name>
    <name evidence="3" type="ORF">TD1301_v1_350002</name>
    <name evidence="4" type="ORF">TF3108_v1_520002</name>
</gene>
<dbReference type="EMBL" id="LN899823">
    <property type="protein sequence ID" value="CUV22484.1"/>
    <property type="molecule type" value="Genomic_DNA"/>
</dbReference>
<dbReference type="EMBL" id="LN899826">
    <property type="protein sequence ID" value="CUV40563.1"/>
    <property type="molecule type" value="Genomic_DNA"/>
</dbReference>